<organism evidence="1 2">
    <name type="scientific">Podospora australis</name>
    <dbReference type="NCBI Taxonomy" id="1536484"/>
    <lineage>
        <taxon>Eukaryota</taxon>
        <taxon>Fungi</taxon>
        <taxon>Dikarya</taxon>
        <taxon>Ascomycota</taxon>
        <taxon>Pezizomycotina</taxon>
        <taxon>Sordariomycetes</taxon>
        <taxon>Sordariomycetidae</taxon>
        <taxon>Sordariales</taxon>
        <taxon>Podosporaceae</taxon>
        <taxon>Podospora</taxon>
    </lineage>
</organism>
<comment type="caution">
    <text evidence="1">The sequence shown here is derived from an EMBL/GenBank/DDBJ whole genome shotgun (WGS) entry which is preliminary data.</text>
</comment>
<gene>
    <name evidence="1" type="ORF">QBC35DRAFT_488383</name>
</gene>
<dbReference type="AlphaFoldDB" id="A0AAN6X068"/>
<proteinExistence type="predicted"/>
<reference evidence="1" key="2">
    <citation type="submission" date="2023-05" db="EMBL/GenBank/DDBJ databases">
        <authorList>
            <consortium name="Lawrence Berkeley National Laboratory"/>
            <person name="Steindorff A."/>
            <person name="Hensen N."/>
            <person name="Bonometti L."/>
            <person name="Westerberg I."/>
            <person name="Brannstrom I.O."/>
            <person name="Guillou S."/>
            <person name="Cros-Aarteil S."/>
            <person name="Calhoun S."/>
            <person name="Haridas S."/>
            <person name="Kuo A."/>
            <person name="Mondo S."/>
            <person name="Pangilinan J."/>
            <person name="Riley R."/>
            <person name="Labutti K."/>
            <person name="Andreopoulos B."/>
            <person name="Lipzen A."/>
            <person name="Chen C."/>
            <person name="Yanf M."/>
            <person name="Daum C."/>
            <person name="Ng V."/>
            <person name="Clum A."/>
            <person name="Ohm R."/>
            <person name="Martin F."/>
            <person name="Silar P."/>
            <person name="Natvig D."/>
            <person name="Lalanne C."/>
            <person name="Gautier V."/>
            <person name="Ament-Velasquez S.L."/>
            <person name="Kruys A."/>
            <person name="Hutchinson M.I."/>
            <person name="Powell A.J."/>
            <person name="Barry K."/>
            <person name="Miller A.N."/>
            <person name="Grigoriev I.V."/>
            <person name="Debuchy R."/>
            <person name="Gladieux P."/>
            <person name="Thoren M.H."/>
            <person name="Johannesson H."/>
        </authorList>
    </citation>
    <scope>NUCLEOTIDE SEQUENCE</scope>
    <source>
        <strain evidence="1">PSN309</strain>
    </source>
</reference>
<dbReference type="EMBL" id="MU864362">
    <property type="protein sequence ID" value="KAK4190861.1"/>
    <property type="molecule type" value="Genomic_DNA"/>
</dbReference>
<protein>
    <submittedName>
        <fullName evidence="1">Uncharacterized protein</fullName>
    </submittedName>
</protein>
<reference evidence="1" key="1">
    <citation type="journal article" date="2023" name="Mol. Phylogenet. Evol.">
        <title>Genome-scale phylogeny and comparative genomics of the fungal order Sordariales.</title>
        <authorList>
            <person name="Hensen N."/>
            <person name="Bonometti L."/>
            <person name="Westerberg I."/>
            <person name="Brannstrom I.O."/>
            <person name="Guillou S."/>
            <person name="Cros-Aarteil S."/>
            <person name="Calhoun S."/>
            <person name="Haridas S."/>
            <person name="Kuo A."/>
            <person name="Mondo S."/>
            <person name="Pangilinan J."/>
            <person name="Riley R."/>
            <person name="LaButti K."/>
            <person name="Andreopoulos B."/>
            <person name="Lipzen A."/>
            <person name="Chen C."/>
            <person name="Yan M."/>
            <person name="Daum C."/>
            <person name="Ng V."/>
            <person name="Clum A."/>
            <person name="Steindorff A."/>
            <person name="Ohm R.A."/>
            <person name="Martin F."/>
            <person name="Silar P."/>
            <person name="Natvig D.O."/>
            <person name="Lalanne C."/>
            <person name="Gautier V."/>
            <person name="Ament-Velasquez S.L."/>
            <person name="Kruys A."/>
            <person name="Hutchinson M.I."/>
            <person name="Powell A.J."/>
            <person name="Barry K."/>
            <person name="Miller A.N."/>
            <person name="Grigoriev I.V."/>
            <person name="Debuchy R."/>
            <person name="Gladieux P."/>
            <person name="Hiltunen Thoren M."/>
            <person name="Johannesson H."/>
        </authorList>
    </citation>
    <scope>NUCLEOTIDE SEQUENCE</scope>
    <source>
        <strain evidence="1">PSN309</strain>
    </source>
</reference>
<evidence type="ECO:0000313" key="1">
    <source>
        <dbReference type="EMBL" id="KAK4190861.1"/>
    </source>
</evidence>
<keyword evidence="2" id="KW-1185">Reference proteome</keyword>
<evidence type="ECO:0000313" key="2">
    <source>
        <dbReference type="Proteomes" id="UP001302126"/>
    </source>
</evidence>
<accession>A0AAN6X068</accession>
<name>A0AAN6X068_9PEZI</name>
<sequence>MGTVCSDAAQISNACGFGHAWCSDCLRQVILAATRNTTDPAVFPPRCCDVNSPLLLVGVTTALKNHPLAIHLSDEELENYRHAVESVQARKTARITYDVQVLQPIILYSPQRGQFCPTCATLASRSSGCNHIT</sequence>
<dbReference type="Proteomes" id="UP001302126">
    <property type="component" value="Unassembled WGS sequence"/>
</dbReference>